<dbReference type="GO" id="GO:0005576">
    <property type="term" value="C:extracellular region"/>
    <property type="evidence" value="ECO:0007669"/>
    <property type="project" value="UniProtKB-SubCell"/>
</dbReference>
<feature type="domain" description="Protein A Ig-binding" evidence="9">
    <location>
        <begin position="110"/>
        <end position="154"/>
    </location>
</feature>
<dbReference type="GO" id="GO:0030313">
    <property type="term" value="C:cell envelope"/>
    <property type="evidence" value="ECO:0007669"/>
    <property type="project" value="UniProtKB-SubCell"/>
</dbReference>
<sequence length="471" mass="52855">MNKKQHRISLIKIGIASATLAALLACGNAAQAAEKNDNADQAFDKDYTLVNPETGVTGQQQAFYELLKMDNLTEQRKNDYIETIKVNPQASQEAFASAIKENRNSTEVHDGQQNAFVNIYHNEHLTNEQKDVLIEELKEHPERAQNIFTKSLKQQNLNNIAKPELPKEEKNEQSPKLDTENVPEPPMITVPLFDNPGIEDTVGDDSEDSTQKTEKPDVSKKDSNTKEELANSTKKEESTDTAKKEESTDTAKKEENVKPPKVDTENVPAPPMTTVPLFENPGIEDTVGGKEVPEALPETKNTQPNTWERISQCFTTTTTQYYNSVKNYYNSAYNSVSGFYNSLVNKYTTAKSFYTLYSNNQNIIDKVVNTLIGTQNLKSTNQALATYPTLTDKSTTYDYIKYPFTYLSVGTANAFTTIQNTYNSYYNTYQTASSLYQFYKENPKKVEVAVQTAKVANNIISSISSFFGFSK</sequence>
<dbReference type="Proteomes" id="UP000595942">
    <property type="component" value="Chromosome"/>
</dbReference>
<evidence type="ECO:0000256" key="1">
    <source>
        <dbReference type="ARBA" id="ARBA00004196"/>
    </source>
</evidence>
<feature type="signal peptide" evidence="8">
    <location>
        <begin position="1"/>
        <end position="32"/>
    </location>
</feature>
<keyword evidence="3" id="KW-0964">Secreted</keyword>
<dbReference type="AlphaFoldDB" id="A0AB37H5F8"/>
<dbReference type="EMBL" id="CP068073">
    <property type="protein sequence ID" value="QQS83829.1"/>
    <property type="molecule type" value="Genomic_DNA"/>
</dbReference>
<dbReference type="GeneID" id="93726183"/>
<dbReference type="KEGG" id="scv:A4G25_12515"/>
<dbReference type="PROSITE" id="PS51257">
    <property type="entry name" value="PROKAR_LIPOPROTEIN"/>
    <property type="match status" value="1"/>
</dbReference>
<dbReference type="InterPro" id="IPR009063">
    <property type="entry name" value="Ig/albumin-bd_sf"/>
</dbReference>
<reference evidence="10 11" key="1">
    <citation type="submission" date="2021-01" db="EMBL/GenBank/DDBJ databases">
        <title>FDA dAtabase for Regulatory Grade micrObial Sequences (FDA-ARGOS): Supporting development and validation of Infectious Disease Dx tests.</title>
        <authorList>
            <person name="Sproer C."/>
            <person name="Gronow S."/>
            <person name="Severitt S."/>
            <person name="Schroder I."/>
            <person name="Tallon L."/>
            <person name="Sadzewicz L."/>
            <person name="Zhao X."/>
            <person name="Boylan J."/>
            <person name="Ott S."/>
            <person name="Bowen H."/>
            <person name="Vavikolanu K."/>
            <person name="Mehta A."/>
            <person name="Aluvathingal J."/>
            <person name="Nadendla S."/>
            <person name="Lowell S."/>
            <person name="Myers T."/>
            <person name="Yan Y."/>
            <person name="Sichtig H."/>
        </authorList>
    </citation>
    <scope>NUCLEOTIDE SEQUENCE [LARGE SCALE GENOMIC DNA]</scope>
    <source>
        <strain evidence="10 11">FDAARGOS_1148</strain>
    </source>
</reference>
<feature type="compositionally biased region" description="Basic and acidic residues" evidence="7">
    <location>
        <begin position="164"/>
        <end position="179"/>
    </location>
</feature>
<keyword evidence="6" id="KW-0843">Virulence</keyword>
<protein>
    <submittedName>
        <fullName evidence="10">B domain-containing protein</fullName>
    </submittedName>
</protein>
<feature type="compositionally biased region" description="Polar residues" evidence="7">
    <location>
        <begin position="148"/>
        <end position="159"/>
    </location>
</feature>
<keyword evidence="11" id="KW-1185">Reference proteome</keyword>
<comment type="subcellular location">
    <subcellularLocation>
        <location evidence="1">Cell envelope</location>
    </subcellularLocation>
    <subcellularLocation>
        <location evidence="2">Secreted</location>
    </subcellularLocation>
</comment>
<dbReference type="Pfam" id="PF02216">
    <property type="entry name" value="B"/>
    <property type="match status" value="2"/>
</dbReference>
<evidence type="ECO:0000259" key="9">
    <source>
        <dbReference type="Pfam" id="PF02216"/>
    </source>
</evidence>
<feature type="region of interest" description="Disordered" evidence="7">
    <location>
        <begin position="148"/>
        <end position="281"/>
    </location>
</feature>
<evidence type="ECO:0000256" key="2">
    <source>
        <dbReference type="ARBA" id="ARBA00004613"/>
    </source>
</evidence>
<keyword evidence="5" id="KW-0677">Repeat</keyword>
<evidence type="ECO:0000256" key="8">
    <source>
        <dbReference type="SAM" id="SignalP"/>
    </source>
</evidence>
<feature type="compositionally biased region" description="Basic and acidic residues" evidence="7">
    <location>
        <begin position="209"/>
        <end position="264"/>
    </location>
</feature>
<gene>
    <name evidence="10" type="ORF">I6J05_05950</name>
</gene>
<evidence type="ECO:0000313" key="10">
    <source>
        <dbReference type="EMBL" id="QQS83829.1"/>
    </source>
</evidence>
<evidence type="ECO:0000256" key="7">
    <source>
        <dbReference type="SAM" id="MobiDB-lite"/>
    </source>
</evidence>
<feature type="chain" id="PRO_5044329651" evidence="8">
    <location>
        <begin position="33"/>
        <end position="471"/>
    </location>
</feature>
<organism evidence="10 11">
    <name type="scientific">Staphylococcus condimenti</name>
    <dbReference type="NCBI Taxonomy" id="70255"/>
    <lineage>
        <taxon>Bacteria</taxon>
        <taxon>Bacillati</taxon>
        <taxon>Bacillota</taxon>
        <taxon>Bacilli</taxon>
        <taxon>Bacillales</taxon>
        <taxon>Staphylococcaceae</taxon>
        <taxon>Staphylococcus</taxon>
    </lineage>
</organism>
<feature type="domain" description="Protein A Ig-binding" evidence="9">
    <location>
        <begin position="57"/>
        <end position="102"/>
    </location>
</feature>
<evidence type="ECO:0000256" key="4">
    <source>
        <dbReference type="ARBA" id="ARBA00022729"/>
    </source>
</evidence>
<evidence type="ECO:0000256" key="5">
    <source>
        <dbReference type="ARBA" id="ARBA00022737"/>
    </source>
</evidence>
<evidence type="ECO:0000256" key="6">
    <source>
        <dbReference type="ARBA" id="ARBA00023026"/>
    </source>
</evidence>
<proteinExistence type="predicted"/>
<keyword evidence="4 8" id="KW-0732">Signal</keyword>
<dbReference type="RefSeq" id="WP_047132808.1">
    <property type="nucleotide sequence ID" value="NZ_CP015114.1"/>
</dbReference>
<dbReference type="GO" id="GO:0019865">
    <property type="term" value="F:immunoglobulin binding"/>
    <property type="evidence" value="ECO:0007669"/>
    <property type="project" value="InterPro"/>
</dbReference>
<evidence type="ECO:0000313" key="11">
    <source>
        <dbReference type="Proteomes" id="UP000595942"/>
    </source>
</evidence>
<dbReference type="Gene3D" id="1.20.5.420">
    <property type="entry name" value="Immunoglobulin FC, subunit C"/>
    <property type="match status" value="2"/>
</dbReference>
<accession>A0AB37H5F8</accession>
<name>A0AB37H5F8_9STAP</name>
<dbReference type="SUPFAM" id="SSF46997">
    <property type="entry name" value="Bacterial immunoglobulin/albumin-binding domains"/>
    <property type="match status" value="2"/>
</dbReference>
<dbReference type="InterPro" id="IPR003132">
    <property type="entry name" value="Protein_A_Ig-bd"/>
</dbReference>
<evidence type="ECO:0000256" key="3">
    <source>
        <dbReference type="ARBA" id="ARBA00022525"/>
    </source>
</evidence>